<dbReference type="EMBL" id="SKFG01000009">
    <property type="protein sequence ID" value="TCZ77444.1"/>
    <property type="molecule type" value="Genomic_DNA"/>
</dbReference>
<accession>A0A4R4EBY9</accession>
<dbReference type="Proteomes" id="UP000295418">
    <property type="component" value="Unassembled WGS sequence"/>
</dbReference>
<evidence type="ECO:0000256" key="1">
    <source>
        <dbReference type="ARBA" id="ARBA00010424"/>
    </source>
</evidence>
<dbReference type="PANTHER" id="PTHR48413:SF1">
    <property type="entry name" value="PROTEIN HEAT-STRESS-ASSOCIATED 32"/>
    <property type="match status" value="1"/>
</dbReference>
<dbReference type="PANTHER" id="PTHR48413">
    <property type="match status" value="1"/>
</dbReference>
<proteinExistence type="inferred from homology"/>
<evidence type="ECO:0000313" key="2">
    <source>
        <dbReference type="EMBL" id="TCZ77444.1"/>
    </source>
</evidence>
<dbReference type="AlphaFoldDB" id="A0A4R4EBY9"/>
<dbReference type="InterPro" id="IPR013785">
    <property type="entry name" value="Aldolase_TIM"/>
</dbReference>
<keyword evidence="3" id="KW-1185">Reference proteome</keyword>
<name>A0A4R4EBY9_9BACL</name>
<dbReference type="InterPro" id="IPR036112">
    <property type="entry name" value="ComA_synth_sf"/>
</dbReference>
<dbReference type="Gene3D" id="3.20.20.70">
    <property type="entry name" value="Aldolase class I"/>
    <property type="match status" value="1"/>
</dbReference>
<dbReference type="Pfam" id="PF02679">
    <property type="entry name" value="ComA"/>
    <property type="match status" value="1"/>
</dbReference>
<organism evidence="2 3">
    <name type="scientific">Paenibacillus albiflavus</name>
    <dbReference type="NCBI Taxonomy" id="2545760"/>
    <lineage>
        <taxon>Bacteria</taxon>
        <taxon>Bacillati</taxon>
        <taxon>Bacillota</taxon>
        <taxon>Bacilli</taxon>
        <taxon>Bacillales</taxon>
        <taxon>Paenibacillaceae</taxon>
        <taxon>Paenibacillus</taxon>
    </lineage>
</organism>
<comment type="caution">
    <text evidence="2">The sequence shown here is derived from an EMBL/GenBank/DDBJ whole genome shotgun (WGS) entry which is preliminary data.</text>
</comment>
<dbReference type="RefSeq" id="WP_132418015.1">
    <property type="nucleotide sequence ID" value="NZ_SKFG01000009.1"/>
</dbReference>
<protein>
    <submittedName>
        <fullName evidence="2">Phosphosulfolactate synthase</fullName>
    </submittedName>
</protein>
<sequence>MNRTITELKWPAHLLDPSVCRLTKPRELGQTMIIDKGLGLNAYSDLLETAANHIDMIKIGFGTAPLYPTNLLMQKIELAKENGILIYPGGTFLELAVIQNVADEFIETITSFGFTGLEVSDGTIEMDRDTRSRLIKRGIDQGLQVNTEYGKKCWGSSIEIETLLRTIEEDLEAGASLVTIEARESGTGVGIFDGNGQCKEEDLKQILSRLTNSDSLLWEAPLKDQQVKLLMELGSTVNLGNIPPQEIISLEAMRRGLRSDTLMMMQKRGNKE</sequence>
<gene>
    <name evidence="2" type="ORF">E0485_10640</name>
</gene>
<evidence type="ECO:0000313" key="3">
    <source>
        <dbReference type="Proteomes" id="UP000295418"/>
    </source>
</evidence>
<reference evidence="2 3" key="1">
    <citation type="submission" date="2019-03" db="EMBL/GenBank/DDBJ databases">
        <authorList>
            <person name="Kim M.K.M."/>
        </authorList>
    </citation>
    <scope>NUCLEOTIDE SEQUENCE [LARGE SCALE GENOMIC DNA]</scope>
    <source>
        <strain evidence="2 3">18JY21-1</strain>
    </source>
</reference>
<dbReference type="SUPFAM" id="SSF102110">
    <property type="entry name" value="(2r)-phospho-3-sulfolactate synthase ComA"/>
    <property type="match status" value="1"/>
</dbReference>
<dbReference type="OrthoDB" id="7809088at2"/>
<comment type="similarity">
    <text evidence="1">Belongs to the phosphosulfolactate synthase family.</text>
</comment>
<dbReference type="InterPro" id="IPR003830">
    <property type="entry name" value="ComA_synth"/>
</dbReference>